<reference evidence="1" key="1">
    <citation type="submission" date="2008-06" db="EMBL/GenBank/DDBJ databases">
        <title>Complete sequence of Chlorobium phaeobacteroides BS1.</title>
        <authorList>
            <consortium name="US DOE Joint Genome Institute"/>
            <person name="Lucas S."/>
            <person name="Copeland A."/>
            <person name="Lapidus A."/>
            <person name="Glavina del Rio T."/>
            <person name="Dalin E."/>
            <person name="Tice H."/>
            <person name="Bruce D."/>
            <person name="Goodwin L."/>
            <person name="Pitluck S."/>
            <person name="Schmutz J."/>
            <person name="Larimer F."/>
            <person name="Land M."/>
            <person name="Hauser L."/>
            <person name="Kyrpides N."/>
            <person name="Ovchinnikova G."/>
            <person name="Li T."/>
            <person name="Liu Z."/>
            <person name="Zhao F."/>
            <person name="Overmann J."/>
            <person name="Bryant D.A."/>
            <person name="Richardson P."/>
        </authorList>
    </citation>
    <scope>NUCLEOTIDE SEQUENCE [LARGE SCALE GENOMIC DNA]</scope>
    <source>
        <strain evidence="1">BS1</strain>
    </source>
</reference>
<evidence type="ECO:0000313" key="1">
    <source>
        <dbReference type="EMBL" id="ACE03687.1"/>
    </source>
</evidence>
<dbReference type="GO" id="GO:0004521">
    <property type="term" value="F:RNA endonuclease activity"/>
    <property type="evidence" value="ECO:0007669"/>
    <property type="project" value="TreeGrafter"/>
</dbReference>
<dbReference type="KEGG" id="cpb:Cphamn1_0733"/>
<dbReference type="EMBL" id="CP001101">
    <property type="protein sequence ID" value="ACE03687.1"/>
    <property type="molecule type" value="Genomic_DNA"/>
</dbReference>
<accession>B3ENF7</accession>
<dbReference type="InterPro" id="IPR003477">
    <property type="entry name" value="PemK-like"/>
</dbReference>
<proteinExistence type="predicted"/>
<dbReference type="PANTHER" id="PTHR33988:SF2">
    <property type="entry name" value="ENDORIBONUCLEASE MAZF"/>
    <property type="match status" value="1"/>
</dbReference>
<dbReference type="eggNOG" id="COG2337">
    <property type="taxonomic scope" value="Bacteria"/>
</dbReference>
<gene>
    <name evidence="1" type="ordered locus">Cphamn1_0733</name>
</gene>
<protein>
    <submittedName>
        <fullName evidence="1">Transcriptional modulator of MazE/toxin, MazF</fullName>
    </submittedName>
</protein>
<dbReference type="OrthoDB" id="9808744at2"/>
<dbReference type="AlphaFoldDB" id="B3ENF7"/>
<dbReference type="GO" id="GO:0006402">
    <property type="term" value="P:mRNA catabolic process"/>
    <property type="evidence" value="ECO:0007669"/>
    <property type="project" value="TreeGrafter"/>
</dbReference>
<sequence length="107" mass="11706">MKRGDLVTIALKGDYGKPRPALVIQSDFFSDHPSITVVPVTSELRQAPLFRIEVRPTSANGLKKMSQVMVDKVQSVPAEKVGQVFGHLEDATMVSVNRALALWLGFA</sequence>
<dbReference type="PANTHER" id="PTHR33988">
    <property type="entry name" value="ENDORIBONUCLEASE MAZF-RELATED"/>
    <property type="match status" value="1"/>
</dbReference>
<organism evidence="1">
    <name type="scientific">Chlorobium phaeobacteroides (strain BS1)</name>
    <dbReference type="NCBI Taxonomy" id="331678"/>
    <lineage>
        <taxon>Bacteria</taxon>
        <taxon>Pseudomonadati</taxon>
        <taxon>Chlorobiota</taxon>
        <taxon>Chlorobiia</taxon>
        <taxon>Chlorobiales</taxon>
        <taxon>Chlorobiaceae</taxon>
        <taxon>Chlorobium/Pelodictyon group</taxon>
        <taxon>Chlorobium</taxon>
    </lineage>
</organism>
<dbReference type="GO" id="GO:0003677">
    <property type="term" value="F:DNA binding"/>
    <property type="evidence" value="ECO:0007669"/>
    <property type="project" value="InterPro"/>
</dbReference>
<dbReference type="SUPFAM" id="SSF50118">
    <property type="entry name" value="Cell growth inhibitor/plasmid maintenance toxic component"/>
    <property type="match status" value="1"/>
</dbReference>
<dbReference type="HOGENOM" id="CLU_121823_3_2_10"/>
<name>B3ENF7_CHLPB</name>
<dbReference type="STRING" id="331678.Cphamn1_0733"/>
<dbReference type="Pfam" id="PF02452">
    <property type="entry name" value="PemK_toxin"/>
    <property type="match status" value="1"/>
</dbReference>
<dbReference type="Gene3D" id="2.30.30.110">
    <property type="match status" value="1"/>
</dbReference>
<dbReference type="GO" id="GO:0016075">
    <property type="term" value="P:rRNA catabolic process"/>
    <property type="evidence" value="ECO:0007669"/>
    <property type="project" value="TreeGrafter"/>
</dbReference>
<dbReference type="InterPro" id="IPR011067">
    <property type="entry name" value="Plasmid_toxin/cell-grow_inhib"/>
</dbReference>